<accession>A0A151Z7I9</accession>
<protein>
    <submittedName>
        <fullName evidence="1">Uncharacterized protein</fullName>
    </submittedName>
</protein>
<organism evidence="1 2">
    <name type="scientific">Tieghemostelium lacteum</name>
    <name type="common">Slime mold</name>
    <name type="synonym">Dictyostelium lacteum</name>
    <dbReference type="NCBI Taxonomy" id="361077"/>
    <lineage>
        <taxon>Eukaryota</taxon>
        <taxon>Amoebozoa</taxon>
        <taxon>Evosea</taxon>
        <taxon>Eumycetozoa</taxon>
        <taxon>Dictyostelia</taxon>
        <taxon>Dictyosteliales</taxon>
        <taxon>Raperosteliaceae</taxon>
        <taxon>Tieghemostelium</taxon>
    </lineage>
</organism>
<name>A0A151Z7I9_TIELA</name>
<dbReference type="EMBL" id="LODT01000037">
    <property type="protein sequence ID" value="KYQ89898.1"/>
    <property type="molecule type" value="Genomic_DNA"/>
</dbReference>
<proteinExistence type="predicted"/>
<keyword evidence="2" id="KW-1185">Reference proteome</keyword>
<evidence type="ECO:0000313" key="2">
    <source>
        <dbReference type="Proteomes" id="UP000076078"/>
    </source>
</evidence>
<gene>
    <name evidence="1" type="ORF">DLAC_08461</name>
</gene>
<evidence type="ECO:0000313" key="1">
    <source>
        <dbReference type="EMBL" id="KYQ89898.1"/>
    </source>
</evidence>
<reference evidence="1 2" key="1">
    <citation type="submission" date="2015-12" db="EMBL/GenBank/DDBJ databases">
        <title>Dictyostelia acquired genes for synthesis and detection of signals that induce cell-type specialization by lateral gene transfer from prokaryotes.</title>
        <authorList>
            <person name="Gloeckner G."/>
            <person name="Schaap P."/>
        </authorList>
    </citation>
    <scope>NUCLEOTIDE SEQUENCE [LARGE SCALE GENOMIC DNA]</scope>
    <source>
        <strain evidence="1 2">TK</strain>
    </source>
</reference>
<dbReference type="InParanoid" id="A0A151Z7I9"/>
<sequence length="369" mass="43801">MARRKNITSKVIVNGEISYDKIKNTTNFYCTVEFKQLERRFLSNSSRKKNNTTSLGKKINNVEKKRDFVKKSLGIRKSKVEGIAKALAMLKYIRPNRRFNNYENEILNVYWLLNCNPTLDMIQQIVKKSPERFTNQNVKRWFYRKRKSMNKSEVIQTLDTVDEILSQCSDNDIKVHNIINENSSSQLVEIECDHGHLTEVSVRNLKLSGYYCRHCWVSGLEPAMKILLDKLEKEGYITSYQYQYQDYRLPTLRFDFKIVKNNRIYLLECDGEQHFSKNKCFHKNEEEFNHNHSLDLLKDYMILHTKKVKTDAKLSLIRIHYLEFKKTSSELEQLIKKAISTVKPNKVFYSNYSLYRAVKGWHNKKNINC</sequence>
<comment type="caution">
    <text evidence="1">The sequence shown here is derived from an EMBL/GenBank/DDBJ whole genome shotgun (WGS) entry which is preliminary data.</text>
</comment>
<dbReference type="AlphaFoldDB" id="A0A151Z7I9"/>
<dbReference type="Proteomes" id="UP000076078">
    <property type="component" value="Unassembled WGS sequence"/>
</dbReference>